<dbReference type="Proteomes" id="UP000266841">
    <property type="component" value="Unassembled WGS sequence"/>
</dbReference>
<accession>K0RPI7</accession>
<keyword evidence="1" id="KW-0812">Transmembrane</keyword>
<evidence type="ECO:0000256" key="1">
    <source>
        <dbReference type="SAM" id="Phobius"/>
    </source>
</evidence>
<proteinExistence type="predicted"/>
<organism evidence="2 3">
    <name type="scientific">Thalassiosira oceanica</name>
    <name type="common">Marine diatom</name>
    <dbReference type="NCBI Taxonomy" id="159749"/>
    <lineage>
        <taxon>Eukaryota</taxon>
        <taxon>Sar</taxon>
        <taxon>Stramenopiles</taxon>
        <taxon>Ochrophyta</taxon>
        <taxon>Bacillariophyta</taxon>
        <taxon>Coscinodiscophyceae</taxon>
        <taxon>Thalassiosirophycidae</taxon>
        <taxon>Thalassiosirales</taxon>
        <taxon>Thalassiosiraceae</taxon>
        <taxon>Thalassiosira</taxon>
    </lineage>
</organism>
<keyword evidence="1" id="KW-0472">Membrane</keyword>
<protein>
    <recommendedName>
        <fullName evidence="4">Major facilitator superfamily (MFS) profile domain-containing protein</fullName>
    </recommendedName>
</protein>
<feature type="transmembrane region" description="Helical" evidence="1">
    <location>
        <begin position="173"/>
        <end position="196"/>
    </location>
</feature>
<sequence>MEKLRFAMSYQTATLGVAVVFGFLVGGIGLVELSSLISYLIVPPAIDSEAPPGNNSEMQEEYGMDFTASTIASTGRKSLEIQDGGKIRDSIVSEISSTDSTGTGKGSGFTRMSLVSAATNEAKKKELLDRYSVAKEVVPSTFTYMVAFILSFAAIMCSNLYSIGPLFIKEQFGISEGMIGIIFSMGSAAASLFTLAALSKKGREFQNKYLRSPYNIYFLLCLGTLTALGLMIPNYACHVAMIITFLALITELQGAITPEHAFAILGPVAQMSSVIINMLMALTAPMLYSVHVRLPYLVSGSLCVIYTIGFVAFTRHQQKQNAKILVDLFEQAEGVDKEEAQNLVKRYNRLTVASGECLARMAQVAVMTSQRLTNVADMNAIEEEEDVSEEENNQ</sequence>
<evidence type="ECO:0008006" key="4">
    <source>
        <dbReference type="Google" id="ProtNLM"/>
    </source>
</evidence>
<keyword evidence="3" id="KW-1185">Reference proteome</keyword>
<feature type="transmembrane region" description="Helical" evidence="1">
    <location>
        <begin position="294"/>
        <end position="313"/>
    </location>
</feature>
<feature type="transmembrane region" description="Helical" evidence="1">
    <location>
        <begin position="216"/>
        <end position="249"/>
    </location>
</feature>
<dbReference type="InterPro" id="IPR036259">
    <property type="entry name" value="MFS_trans_sf"/>
</dbReference>
<evidence type="ECO:0000313" key="3">
    <source>
        <dbReference type="Proteomes" id="UP000266841"/>
    </source>
</evidence>
<dbReference type="Gene3D" id="1.20.1250.20">
    <property type="entry name" value="MFS general substrate transporter like domains"/>
    <property type="match status" value="1"/>
</dbReference>
<keyword evidence="1" id="KW-1133">Transmembrane helix</keyword>
<evidence type="ECO:0000313" key="2">
    <source>
        <dbReference type="EMBL" id="EJK48627.1"/>
    </source>
</evidence>
<comment type="caution">
    <text evidence="2">The sequence shown here is derived from an EMBL/GenBank/DDBJ whole genome shotgun (WGS) entry which is preliminary data.</text>
</comment>
<reference evidence="2 3" key="1">
    <citation type="journal article" date="2012" name="Genome Biol.">
        <title>Genome and low-iron response of an oceanic diatom adapted to chronic iron limitation.</title>
        <authorList>
            <person name="Lommer M."/>
            <person name="Specht M."/>
            <person name="Roy A.S."/>
            <person name="Kraemer L."/>
            <person name="Andreson R."/>
            <person name="Gutowska M.A."/>
            <person name="Wolf J."/>
            <person name="Bergner S.V."/>
            <person name="Schilhabel M.B."/>
            <person name="Klostermeier U.C."/>
            <person name="Beiko R.G."/>
            <person name="Rosenstiel P."/>
            <person name="Hippler M."/>
            <person name="Laroche J."/>
        </authorList>
    </citation>
    <scope>NUCLEOTIDE SEQUENCE [LARGE SCALE GENOMIC DNA]</scope>
    <source>
        <strain evidence="2 3">CCMP1005</strain>
    </source>
</reference>
<name>K0RPI7_THAOC</name>
<dbReference type="SUPFAM" id="SSF103473">
    <property type="entry name" value="MFS general substrate transporter"/>
    <property type="match status" value="1"/>
</dbReference>
<feature type="transmembrane region" description="Helical" evidence="1">
    <location>
        <begin position="261"/>
        <end position="288"/>
    </location>
</feature>
<gene>
    <name evidence="2" type="ORF">THAOC_32558</name>
</gene>
<dbReference type="AlphaFoldDB" id="K0RPI7"/>
<feature type="transmembrane region" description="Helical" evidence="1">
    <location>
        <begin position="142"/>
        <end position="161"/>
    </location>
</feature>
<dbReference type="EMBL" id="AGNL01045603">
    <property type="protein sequence ID" value="EJK48627.1"/>
    <property type="molecule type" value="Genomic_DNA"/>
</dbReference>
<feature type="transmembrane region" description="Helical" evidence="1">
    <location>
        <begin position="12"/>
        <end position="42"/>
    </location>
</feature>